<name>A0A101M7Z2_PENFR</name>
<evidence type="ECO:0000256" key="1">
    <source>
        <dbReference type="SAM" id="Phobius"/>
    </source>
</evidence>
<gene>
    <name evidence="2" type="ORF">ACN42_g11680</name>
</gene>
<proteinExistence type="predicted"/>
<keyword evidence="1" id="KW-1133">Transmembrane helix</keyword>
<keyword evidence="1" id="KW-0812">Transmembrane</keyword>
<accession>A0A101M7Z2</accession>
<dbReference type="EMBL" id="LLXE01000785">
    <property type="protein sequence ID" value="KUM55572.1"/>
    <property type="molecule type" value="Genomic_DNA"/>
</dbReference>
<evidence type="ECO:0000313" key="3">
    <source>
        <dbReference type="Proteomes" id="UP000055045"/>
    </source>
</evidence>
<evidence type="ECO:0000313" key="2">
    <source>
        <dbReference type="EMBL" id="KUM55572.1"/>
    </source>
</evidence>
<dbReference type="AlphaFoldDB" id="A0A101M7Z2"/>
<dbReference type="Proteomes" id="UP000055045">
    <property type="component" value="Unassembled WGS sequence"/>
</dbReference>
<feature type="transmembrane region" description="Helical" evidence="1">
    <location>
        <begin position="14"/>
        <end position="36"/>
    </location>
</feature>
<comment type="caution">
    <text evidence="2">The sequence shown here is derived from an EMBL/GenBank/DDBJ whole genome shotgun (WGS) entry which is preliminary data.</text>
</comment>
<keyword evidence="1" id="KW-0472">Membrane</keyword>
<reference evidence="2 3" key="1">
    <citation type="submission" date="2015-10" db="EMBL/GenBank/DDBJ databases">
        <title>Genome sequencing of Penicillium freii.</title>
        <authorList>
            <person name="Nguyen H.D."/>
            <person name="Visagie C.M."/>
            <person name="Seifert K.A."/>
        </authorList>
    </citation>
    <scope>NUCLEOTIDE SEQUENCE [LARGE SCALE GENOMIC DNA]</scope>
    <source>
        <strain evidence="2 3">DAOM 242723</strain>
    </source>
</reference>
<protein>
    <submittedName>
        <fullName evidence="2">Uncharacterized protein</fullName>
    </submittedName>
</protein>
<organism evidence="2 3">
    <name type="scientific">Penicillium freii</name>
    <dbReference type="NCBI Taxonomy" id="48697"/>
    <lineage>
        <taxon>Eukaryota</taxon>
        <taxon>Fungi</taxon>
        <taxon>Dikarya</taxon>
        <taxon>Ascomycota</taxon>
        <taxon>Pezizomycotina</taxon>
        <taxon>Eurotiomycetes</taxon>
        <taxon>Eurotiomycetidae</taxon>
        <taxon>Eurotiales</taxon>
        <taxon>Aspergillaceae</taxon>
        <taxon>Penicillium</taxon>
    </lineage>
</organism>
<keyword evidence="3" id="KW-1185">Reference proteome</keyword>
<sequence length="99" mass="12395">MVPWLFPRLALRHVFPFSVFSVFFFFFFFFFLVSLFEFQYMEIRHLHLQYIIYYIANRTFKKSRGIMPYSHRHNARPTPIKKLTVTQKEIREIMRYEDK</sequence>